<proteinExistence type="predicted"/>
<comment type="caution">
    <text evidence="2">The sequence shown here is derived from an EMBL/GenBank/DDBJ whole genome shotgun (WGS) entry which is preliminary data.</text>
</comment>
<protein>
    <submittedName>
        <fullName evidence="2">Uncharacterized protein</fullName>
    </submittedName>
</protein>
<evidence type="ECO:0000313" key="2">
    <source>
        <dbReference type="EMBL" id="KAK6728341.1"/>
    </source>
</evidence>
<accession>A0ABR1BRD6</accession>
<name>A0ABR1BRD6_NECAM</name>
<organism evidence="2 3">
    <name type="scientific">Necator americanus</name>
    <name type="common">Human hookworm</name>
    <dbReference type="NCBI Taxonomy" id="51031"/>
    <lineage>
        <taxon>Eukaryota</taxon>
        <taxon>Metazoa</taxon>
        <taxon>Ecdysozoa</taxon>
        <taxon>Nematoda</taxon>
        <taxon>Chromadorea</taxon>
        <taxon>Rhabditida</taxon>
        <taxon>Rhabditina</taxon>
        <taxon>Rhabditomorpha</taxon>
        <taxon>Strongyloidea</taxon>
        <taxon>Ancylostomatidae</taxon>
        <taxon>Bunostominae</taxon>
        <taxon>Necator</taxon>
    </lineage>
</organism>
<evidence type="ECO:0000313" key="3">
    <source>
        <dbReference type="Proteomes" id="UP001303046"/>
    </source>
</evidence>
<dbReference type="Proteomes" id="UP001303046">
    <property type="component" value="Unassembled WGS sequence"/>
</dbReference>
<evidence type="ECO:0000256" key="1">
    <source>
        <dbReference type="SAM" id="MobiDB-lite"/>
    </source>
</evidence>
<sequence length="76" mass="8461">MCTLVKPSPSTHSEEQAGPASSSMQGPLSTISFVQGLLTSLTKVSGYGIFSHQKEWTLIRMRSTFIQLNRCFCHHF</sequence>
<dbReference type="EMBL" id="JAVFWL010000001">
    <property type="protein sequence ID" value="KAK6728341.1"/>
    <property type="molecule type" value="Genomic_DNA"/>
</dbReference>
<reference evidence="2 3" key="1">
    <citation type="submission" date="2023-08" db="EMBL/GenBank/DDBJ databases">
        <title>A Necator americanus chromosomal reference genome.</title>
        <authorList>
            <person name="Ilik V."/>
            <person name="Petrzelkova K.J."/>
            <person name="Pardy F."/>
            <person name="Fuh T."/>
            <person name="Niatou-Singa F.S."/>
            <person name="Gouil Q."/>
            <person name="Baker L."/>
            <person name="Ritchie M.E."/>
            <person name="Jex A.R."/>
            <person name="Gazzola D."/>
            <person name="Li H."/>
            <person name="Toshio Fujiwara R."/>
            <person name="Zhan B."/>
            <person name="Aroian R.V."/>
            <person name="Pafco B."/>
            <person name="Schwarz E.M."/>
        </authorList>
    </citation>
    <scope>NUCLEOTIDE SEQUENCE [LARGE SCALE GENOMIC DNA]</scope>
    <source>
        <strain evidence="2 3">Aroian</strain>
        <tissue evidence="2">Whole animal</tissue>
    </source>
</reference>
<gene>
    <name evidence="2" type="primary">Necator_chrI.g1901</name>
    <name evidence="2" type="ORF">RB195_005775</name>
</gene>
<feature type="region of interest" description="Disordered" evidence="1">
    <location>
        <begin position="1"/>
        <end position="26"/>
    </location>
</feature>
<keyword evidence="3" id="KW-1185">Reference proteome</keyword>